<gene>
    <name evidence="1" type="ORF">ANCCAN_07948</name>
</gene>
<comment type="caution">
    <text evidence="1">The sequence shown here is derived from an EMBL/GenBank/DDBJ whole genome shotgun (WGS) entry which is preliminary data.</text>
</comment>
<proteinExistence type="predicted"/>
<dbReference type="Proteomes" id="UP000252519">
    <property type="component" value="Unassembled WGS sequence"/>
</dbReference>
<protein>
    <submittedName>
        <fullName evidence="1">Uncharacterized protein</fullName>
    </submittedName>
</protein>
<sequence>MISCRCFRQTTAPSLYYLSLPGDVSESLQEVNSVDPAPADDTPGPSSLEYQEQDVVVPQEQDVVEASGTVAGPRQIAIYFMNFSMNFGMSQRMICSLDDFLFLYTGSQSNRSYPSCAVEFSKENVLTSSEQCSSAPTDFAENYRYSGSRSSKDTYGTT</sequence>
<dbReference type="AlphaFoldDB" id="A0A368GNR3"/>
<evidence type="ECO:0000313" key="1">
    <source>
        <dbReference type="EMBL" id="RCN46001.1"/>
    </source>
</evidence>
<accession>A0A368GNR3</accession>
<evidence type="ECO:0000313" key="2">
    <source>
        <dbReference type="Proteomes" id="UP000252519"/>
    </source>
</evidence>
<dbReference type="EMBL" id="JOJR01000088">
    <property type="protein sequence ID" value="RCN46001.1"/>
    <property type="molecule type" value="Genomic_DNA"/>
</dbReference>
<name>A0A368GNR3_ANCCA</name>
<keyword evidence="2" id="KW-1185">Reference proteome</keyword>
<organism evidence="1 2">
    <name type="scientific">Ancylostoma caninum</name>
    <name type="common">Dog hookworm</name>
    <dbReference type="NCBI Taxonomy" id="29170"/>
    <lineage>
        <taxon>Eukaryota</taxon>
        <taxon>Metazoa</taxon>
        <taxon>Ecdysozoa</taxon>
        <taxon>Nematoda</taxon>
        <taxon>Chromadorea</taxon>
        <taxon>Rhabditida</taxon>
        <taxon>Rhabditina</taxon>
        <taxon>Rhabditomorpha</taxon>
        <taxon>Strongyloidea</taxon>
        <taxon>Ancylostomatidae</taxon>
        <taxon>Ancylostomatinae</taxon>
        <taxon>Ancylostoma</taxon>
    </lineage>
</organism>
<reference evidence="1 2" key="1">
    <citation type="submission" date="2014-10" db="EMBL/GenBank/DDBJ databases">
        <title>Draft genome of the hookworm Ancylostoma caninum.</title>
        <authorList>
            <person name="Mitreva M."/>
        </authorList>
    </citation>
    <scope>NUCLEOTIDE SEQUENCE [LARGE SCALE GENOMIC DNA]</scope>
    <source>
        <strain evidence="1 2">Baltimore</strain>
    </source>
</reference>